<dbReference type="SUPFAM" id="SSF53187">
    <property type="entry name" value="Zn-dependent exopeptidases"/>
    <property type="match status" value="1"/>
</dbReference>
<gene>
    <name evidence="6" type="ORF">F6X53_23405</name>
</gene>
<evidence type="ECO:0000313" key="6">
    <source>
        <dbReference type="EMBL" id="KAB1076466.1"/>
    </source>
</evidence>
<comment type="caution">
    <text evidence="6">The sequence shown here is derived from an EMBL/GenBank/DDBJ whole genome shotgun (WGS) entry which is preliminary data.</text>
</comment>
<sequence length="334" mass="35276">MTFVESMNIEGFVVAPGEQQRGRIPALELADGTVVSLPIHLINGTRPGPRVYLGAAIHGDEVNGIALLARALATIDPKALSGSIVCVPVQQPLALHADHRLPIAQFLKSPLDQVPADAWTCFPGDPDGNIAQVIAARLFGLITQCDYALDVHTPTRGGRYVPIAILGNPDLGPGAAKAEELAHALGSGWIMRGERGMYVSDGILCVEATRAGVPCFTFEIGEGGRLEEESVATGAQCVLNLLRSLGMTEGERVPPAKTHLMREFLGLRAHHGGLLVTEAELGQELKKGDRIGVILDVFGDVLETVTAPVDGLFVRATTLGTVSRGERVATLGLL</sequence>
<comment type="cofactor">
    <cofactor evidence="1">
        <name>Zn(2+)</name>
        <dbReference type="ChEBI" id="CHEBI:29105"/>
    </cofactor>
</comment>
<dbReference type="InterPro" id="IPR043795">
    <property type="entry name" value="N-alpha-Ac-DABA-like"/>
</dbReference>
<accession>A0A6L3SSE9</accession>
<dbReference type="GO" id="GO:0016788">
    <property type="term" value="F:hydrolase activity, acting on ester bonds"/>
    <property type="evidence" value="ECO:0007669"/>
    <property type="project" value="InterPro"/>
</dbReference>
<dbReference type="Pfam" id="PF24827">
    <property type="entry name" value="AstE_AspA_cat"/>
    <property type="match status" value="1"/>
</dbReference>
<keyword evidence="4" id="KW-0862">Zinc</keyword>
<dbReference type="Gene3D" id="3.40.630.10">
    <property type="entry name" value="Zn peptidases"/>
    <property type="match status" value="1"/>
</dbReference>
<reference evidence="6 7" key="1">
    <citation type="submission" date="2019-09" db="EMBL/GenBank/DDBJ databases">
        <title>YIM 48816 draft genome.</title>
        <authorList>
            <person name="Jiang L."/>
        </authorList>
    </citation>
    <scope>NUCLEOTIDE SEQUENCE [LARGE SCALE GENOMIC DNA]</scope>
    <source>
        <strain evidence="6 7">YIM 48816</strain>
    </source>
</reference>
<dbReference type="OrthoDB" id="9782876at2"/>
<dbReference type="AlphaFoldDB" id="A0A6L3SSE9"/>
<evidence type="ECO:0000256" key="4">
    <source>
        <dbReference type="ARBA" id="ARBA00022833"/>
    </source>
</evidence>
<feature type="domain" description="Succinylglutamate desuccinylase/Aspartoacylase catalytic" evidence="5">
    <location>
        <begin position="47"/>
        <end position="244"/>
    </location>
</feature>
<evidence type="ECO:0000256" key="1">
    <source>
        <dbReference type="ARBA" id="ARBA00001947"/>
    </source>
</evidence>
<proteinExistence type="predicted"/>
<dbReference type="RefSeq" id="WP_151002807.1">
    <property type="nucleotide sequence ID" value="NZ_BPQY01000366.1"/>
</dbReference>
<keyword evidence="3" id="KW-0378">Hydrolase</keyword>
<evidence type="ECO:0000313" key="7">
    <source>
        <dbReference type="Proteomes" id="UP000474159"/>
    </source>
</evidence>
<dbReference type="InterPro" id="IPR053138">
    <property type="entry name" value="N-alpha-Ac-DABA_deacetylase"/>
</dbReference>
<keyword evidence="7" id="KW-1185">Reference proteome</keyword>
<name>A0A6L3SSE9_9HYPH</name>
<protein>
    <submittedName>
        <fullName evidence="6">Succinylglutamate desuccinylase/aspartoacylase family protein</fullName>
    </submittedName>
</protein>
<dbReference type="PIRSF" id="PIRSF039012">
    <property type="entry name" value="ASP"/>
    <property type="match status" value="1"/>
</dbReference>
<dbReference type="Proteomes" id="UP000474159">
    <property type="component" value="Unassembled WGS sequence"/>
</dbReference>
<evidence type="ECO:0000256" key="3">
    <source>
        <dbReference type="ARBA" id="ARBA00022801"/>
    </source>
</evidence>
<dbReference type="GO" id="GO:0016811">
    <property type="term" value="F:hydrolase activity, acting on carbon-nitrogen (but not peptide) bonds, in linear amides"/>
    <property type="evidence" value="ECO:0007669"/>
    <property type="project" value="InterPro"/>
</dbReference>
<evidence type="ECO:0000256" key="2">
    <source>
        <dbReference type="ARBA" id="ARBA00022723"/>
    </source>
</evidence>
<organism evidence="6 7">
    <name type="scientific">Methylobacterium soli</name>
    <dbReference type="NCBI Taxonomy" id="553447"/>
    <lineage>
        <taxon>Bacteria</taxon>
        <taxon>Pseudomonadati</taxon>
        <taxon>Pseudomonadota</taxon>
        <taxon>Alphaproteobacteria</taxon>
        <taxon>Hyphomicrobiales</taxon>
        <taxon>Methylobacteriaceae</taxon>
        <taxon>Methylobacterium</taxon>
    </lineage>
</organism>
<dbReference type="PANTHER" id="PTHR37326">
    <property type="entry name" value="BLL3975 PROTEIN"/>
    <property type="match status" value="1"/>
</dbReference>
<keyword evidence="2" id="KW-0479">Metal-binding</keyword>
<dbReference type="PANTHER" id="PTHR37326:SF1">
    <property type="entry name" value="BLL3975 PROTEIN"/>
    <property type="match status" value="1"/>
</dbReference>
<dbReference type="InterPro" id="IPR055438">
    <property type="entry name" value="AstE_AspA_cat"/>
</dbReference>
<dbReference type="EMBL" id="VZZK01000030">
    <property type="protein sequence ID" value="KAB1076466.1"/>
    <property type="molecule type" value="Genomic_DNA"/>
</dbReference>
<evidence type="ECO:0000259" key="5">
    <source>
        <dbReference type="Pfam" id="PF24827"/>
    </source>
</evidence>
<dbReference type="GO" id="GO:0046872">
    <property type="term" value="F:metal ion binding"/>
    <property type="evidence" value="ECO:0007669"/>
    <property type="project" value="UniProtKB-KW"/>
</dbReference>